<dbReference type="Pfam" id="PF00379">
    <property type="entry name" value="Chitin_bind_4"/>
    <property type="match status" value="1"/>
</dbReference>
<dbReference type="EMBL" id="KK112887">
    <property type="protein sequence ID" value="KFM58779.1"/>
    <property type="molecule type" value="Genomic_DNA"/>
</dbReference>
<keyword evidence="3" id="KW-0732">Signal</keyword>
<keyword evidence="1" id="KW-0193">Cuticle</keyword>
<gene>
    <name evidence="4" type="ORF">X975_20886</name>
</gene>
<dbReference type="OMA" id="NAVNGQY"/>
<dbReference type="PROSITE" id="PS51155">
    <property type="entry name" value="CHIT_BIND_RR_2"/>
    <property type="match status" value="1"/>
</dbReference>
<feature type="compositionally biased region" description="Basic and acidic residues" evidence="2">
    <location>
        <begin position="36"/>
        <end position="50"/>
    </location>
</feature>
<dbReference type="GO" id="GO:0062129">
    <property type="term" value="C:chitin-based extracellular matrix"/>
    <property type="evidence" value="ECO:0007669"/>
    <property type="project" value="TreeGrafter"/>
</dbReference>
<feature type="non-terminal residue" evidence="4">
    <location>
        <position position="171"/>
    </location>
</feature>
<name>A0A087T0Z0_STEMI</name>
<keyword evidence="5" id="KW-1185">Reference proteome</keyword>
<dbReference type="OrthoDB" id="9531386at2759"/>
<feature type="signal peptide" evidence="3">
    <location>
        <begin position="1"/>
        <end position="17"/>
    </location>
</feature>
<proteinExistence type="predicted"/>
<evidence type="ECO:0000313" key="4">
    <source>
        <dbReference type="EMBL" id="KFM58779.1"/>
    </source>
</evidence>
<evidence type="ECO:0000256" key="3">
    <source>
        <dbReference type="SAM" id="SignalP"/>
    </source>
</evidence>
<evidence type="ECO:0000313" key="5">
    <source>
        <dbReference type="Proteomes" id="UP000054359"/>
    </source>
</evidence>
<feature type="chain" id="PRO_5001829207" evidence="3">
    <location>
        <begin position="18"/>
        <end position="171"/>
    </location>
</feature>
<dbReference type="PRINTS" id="PR00947">
    <property type="entry name" value="CUTICLE"/>
</dbReference>
<dbReference type="AlphaFoldDB" id="A0A087T0Z0"/>
<evidence type="ECO:0000256" key="2">
    <source>
        <dbReference type="SAM" id="MobiDB-lite"/>
    </source>
</evidence>
<dbReference type="InterPro" id="IPR000618">
    <property type="entry name" value="Insect_cuticle"/>
</dbReference>
<protein>
    <submittedName>
        <fullName evidence="4">Cuticle protein 16.8</fullName>
    </submittedName>
</protein>
<dbReference type="InterPro" id="IPR050468">
    <property type="entry name" value="Cuticle_Struct_Prot"/>
</dbReference>
<dbReference type="PANTHER" id="PTHR10380">
    <property type="entry name" value="CUTICLE PROTEIN"/>
    <property type="match status" value="1"/>
</dbReference>
<dbReference type="GO" id="GO:0008010">
    <property type="term" value="F:structural constituent of chitin-based larval cuticle"/>
    <property type="evidence" value="ECO:0007669"/>
    <property type="project" value="TreeGrafter"/>
</dbReference>
<sequence length="171" mass="17680">MFSKLAILCAIFCGVLADGYIGHHHAPQPYSFGYSVKDHHGEQHRHESGDGGHAVKGSYGFTDDRGVHRQVDYVADHGGFRAQVKTNEPGTAKQDPAAVKMISSAHPYFGAHGVHGGYGHGAGGYGGHGYGGGYGGHGYGAGYGGGYAGHGYGLGWAGHGGYGYGGHGLWH</sequence>
<reference evidence="4 5" key="1">
    <citation type="submission" date="2013-11" db="EMBL/GenBank/DDBJ databases">
        <title>Genome sequencing of Stegodyphus mimosarum.</title>
        <authorList>
            <person name="Bechsgaard J."/>
        </authorList>
    </citation>
    <scope>NUCLEOTIDE SEQUENCE [LARGE SCALE GENOMIC DNA]</scope>
</reference>
<dbReference type="Proteomes" id="UP000054359">
    <property type="component" value="Unassembled WGS sequence"/>
</dbReference>
<dbReference type="PANTHER" id="PTHR10380:SF235">
    <property type="entry name" value="CUTICULAR PROTEIN 73D, ISOFORM B"/>
    <property type="match status" value="1"/>
</dbReference>
<feature type="region of interest" description="Disordered" evidence="2">
    <location>
        <begin position="34"/>
        <end position="59"/>
    </location>
</feature>
<organism evidence="4 5">
    <name type="scientific">Stegodyphus mimosarum</name>
    <name type="common">African social velvet spider</name>
    <dbReference type="NCBI Taxonomy" id="407821"/>
    <lineage>
        <taxon>Eukaryota</taxon>
        <taxon>Metazoa</taxon>
        <taxon>Ecdysozoa</taxon>
        <taxon>Arthropoda</taxon>
        <taxon>Chelicerata</taxon>
        <taxon>Arachnida</taxon>
        <taxon>Araneae</taxon>
        <taxon>Araneomorphae</taxon>
        <taxon>Entelegynae</taxon>
        <taxon>Eresoidea</taxon>
        <taxon>Eresidae</taxon>
        <taxon>Stegodyphus</taxon>
    </lineage>
</organism>
<accession>A0A087T0Z0</accession>
<evidence type="ECO:0000256" key="1">
    <source>
        <dbReference type="PROSITE-ProRule" id="PRU00497"/>
    </source>
</evidence>